<gene>
    <name evidence="15" type="ORF">FHW36_101174</name>
</gene>
<evidence type="ECO:0000256" key="8">
    <source>
        <dbReference type="ARBA" id="ARBA00023284"/>
    </source>
</evidence>
<keyword evidence="8" id="KW-0676">Redox-active center</keyword>
<dbReference type="PIRSF" id="PIRSF000239">
    <property type="entry name" value="AHPC"/>
    <property type="match status" value="1"/>
</dbReference>
<evidence type="ECO:0000256" key="3">
    <source>
        <dbReference type="ARBA" id="ARBA00013017"/>
    </source>
</evidence>
<dbReference type="OrthoDB" id="9812811at2"/>
<feature type="domain" description="Thioredoxin" evidence="14">
    <location>
        <begin position="5"/>
        <end position="154"/>
    </location>
</feature>
<evidence type="ECO:0000256" key="4">
    <source>
        <dbReference type="ARBA" id="ARBA00022559"/>
    </source>
</evidence>
<dbReference type="Gene3D" id="3.40.30.10">
    <property type="entry name" value="Glutaredoxin"/>
    <property type="match status" value="1"/>
</dbReference>
<dbReference type="GO" id="GO:0034599">
    <property type="term" value="P:cellular response to oxidative stress"/>
    <property type="evidence" value="ECO:0007669"/>
    <property type="project" value="TreeGrafter"/>
</dbReference>
<evidence type="ECO:0000256" key="13">
    <source>
        <dbReference type="PIRSR" id="PIRSR000239-1"/>
    </source>
</evidence>
<sequence>MVENLKEGDKAPVFKGKDQHGKTVSLADFKGKRVVLYFYPKDMTPGCTAQACNLRDNYTALLKKGYVVVGVSTDSEQSHQKFIEKYELPFTLLADEDRKIVNQYGVWGEKQMMGRVYDGIHRTTFLIDEKGVIAHIIKKPDTKNHTEEILELWK</sequence>
<dbReference type="SUPFAM" id="SSF52833">
    <property type="entry name" value="Thioredoxin-like"/>
    <property type="match status" value="1"/>
</dbReference>
<dbReference type="NCBIfam" id="NF006960">
    <property type="entry name" value="PRK09437.1"/>
    <property type="match status" value="1"/>
</dbReference>
<dbReference type="InterPro" id="IPR050924">
    <property type="entry name" value="Peroxiredoxin_BCP/PrxQ"/>
</dbReference>
<dbReference type="EMBL" id="VIWO01000001">
    <property type="protein sequence ID" value="TWF44256.1"/>
    <property type="molecule type" value="Genomic_DNA"/>
</dbReference>
<name>A0A561Q1L5_9BACT</name>
<dbReference type="EC" id="1.11.1.24" evidence="3"/>
<comment type="subunit">
    <text evidence="2">Monomer.</text>
</comment>
<keyword evidence="4" id="KW-0575">Peroxidase</keyword>
<evidence type="ECO:0000259" key="14">
    <source>
        <dbReference type="PROSITE" id="PS51352"/>
    </source>
</evidence>
<dbReference type="Proteomes" id="UP000320811">
    <property type="component" value="Unassembled WGS sequence"/>
</dbReference>
<proteinExistence type="inferred from homology"/>
<accession>A0A561Q1L5</accession>
<dbReference type="PANTHER" id="PTHR42801:SF4">
    <property type="entry name" value="AHPC_TSA FAMILY PROTEIN"/>
    <property type="match status" value="1"/>
</dbReference>
<keyword evidence="6" id="KW-0560">Oxidoreductase</keyword>
<dbReference type="GO" id="GO:0005737">
    <property type="term" value="C:cytoplasm"/>
    <property type="evidence" value="ECO:0007669"/>
    <property type="project" value="TreeGrafter"/>
</dbReference>
<evidence type="ECO:0000256" key="5">
    <source>
        <dbReference type="ARBA" id="ARBA00022862"/>
    </source>
</evidence>
<keyword evidence="16" id="KW-1185">Reference proteome</keyword>
<dbReference type="PANTHER" id="PTHR42801">
    <property type="entry name" value="THIOREDOXIN-DEPENDENT PEROXIDE REDUCTASE"/>
    <property type="match status" value="1"/>
</dbReference>
<comment type="similarity">
    <text evidence="10">Belongs to the peroxiredoxin family. BCP/PrxQ subfamily.</text>
</comment>
<dbReference type="InterPro" id="IPR036249">
    <property type="entry name" value="Thioredoxin-like_sf"/>
</dbReference>
<dbReference type="InterPro" id="IPR000866">
    <property type="entry name" value="AhpC/TSA"/>
</dbReference>
<dbReference type="AlphaFoldDB" id="A0A561Q1L5"/>
<dbReference type="PROSITE" id="PS51352">
    <property type="entry name" value="THIOREDOXIN_2"/>
    <property type="match status" value="1"/>
</dbReference>
<dbReference type="FunFam" id="3.40.30.10:FF:000007">
    <property type="entry name" value="Thioredoxin-dependent thiol peroxidase"/>
    <property type="match status" value="1"/>
</dbReference>
<dbReference type="InterPro" id="IPR024706">
    <property type="entry name" value="Peroxiredoxin_AhpC-typ"/>
</dbReference>
<evidence type="ECO:0000256" key="6">
    <source>
        <dbReference type="ARBA" id="ARBA00023002"/>
    </source>
</evidence>
<evidence type="ECO:0000256" key="11">
    <source>
        <dbReference type="ARBA" id="ARBA00042639"/>
    </source>
</evidence>
<dbReference type="GO" id="GO:0008379">
    <property type="term" value="F:thioredoxin peroxidase activity"/>
    <property type="evidence" value="ECO:0007669"/>
    <property type="project" value="TreeGrafter"/>
</dbReference>
<evidence type="ECO:0000313" key="16">
    <source>
        <dbReference type="Proteomes" id="UP000320811"/>
    </source>
</evidence>
<organism evidence="15 16">
    <name type="scientific">Chitinophaga polysaccharea</name>
    <dbReference type="NCBI Taxonomy" id="1293035"/>
    <lineage>
        <taxon>Bacteria</taxon>
        <taxon>Pseudomonadati</taxon>
        <taxon>Bacteroidota</taxon>
        <taxon>Chitinophagia</taxon>
        <taxon>Chitinophagales</taxon>
        <taxon>Chitinophagaceae</taxon>
        <taxon>Chitinophaga</taxon>
    </lineage>
</organism>
<comment type="catalytic activity">
    <reaction evidence="12">
        <text>a hydroperoxide + [thioredoxin]-dithiol = an alcohol + [thioredoxin]-disulfide + H2O</text>
        <dbReference type="Rhea" id="RHEA:62620"/>
        <dbReference type="Rhea" id="RHEA-COMP:10698"/>
        <dbReference type="Rhea" id="RHEA-COMP:10700"/>
        <dbReference type="ChEBI" id="CHEBI:15377"/>
        <dbReference type="ChEBI" id="CHEBI:29950"/>
        <dbReference type="ChEBI" id="CHEBI:30879"/>
        <dbReference type="ChEBI" id="CHEBI:35924"/>
        <dbReference type="ChEBI" id="CHEBI:50058"/>
        <dbReference type="EC" id="1.11.1.24"/>
    </reaction>
</comment>
<evidence type="ECO:0000256" key="12">
    <source>
        <dbReference type="ARBA" id="ARBA00049091"/>
    </source>
</evidence>
<dbReference type="Pfam" id="PF00578">
    <property type="entry name" value="AhpC-TSA"/>
    <property type="match status" value="1"/>
</dbReference>
<evidence type="ECO:0000256" key="10">
    <source>
        <dbReference type="ARBA" id="ARBA00038489"/>
    </source>
</evidence>
<evidence type="ECO:0000256" key="2">
    <source>
        <dbReference type="ARBA" id="ARBA00011245"/>
    </source>
</evidence>
<comment type="caution">
    <text evidence="15">The sequence shown here is derived from an EMBL/GenBank/DDBJ whole genome shotgun (WGS) entry which is preliminary data.</text>
</comment>
<evidence type="ECO:0000256" key="9">
    <source>
        <dbReference type="ARBA" id="ARBA00032824"/>
    </source>
</evidence>
<keyword evidence="7" id="KW-1015">Disulfide bond</keyword>
<dbReference type="InterPro" id="IPR013766">
    <property type="entry name" value="Thioredoxin_domain"/>
</dbReference>
<dbReference type="RefSeq" id="WP_145660789.1">
    <property type="nucleotide sequence ID" value="NZ_VIWO01000001.1"/>
</dbReference>
<keyword evidence="5" id="KW-0049">Antioxidant</keyword>
<dbReference type="GO" id="GO:0045454">
    <property type="term" value="P:cell redox homeostasis"/>
    <property type="evidence" value="ECO:0007669"/>
    <property type="project" value="TreeGrafter"/>
</dbReference>
<protein>
    <recommendedName>
        <fullName evidence="3">thioredoxin-dependent peroxiredoxin</fullName>
        <ecNumber evidence="3">1.11.1.24</ecNumber>
    </recommendedName>
    <alternativeName>
        <fullName evidence="9">Thioredoxin peroxidase</fullName>
    </alternativeName>
    <alternativeName>
        <fullName evidence="11">Thioredoxin-dependent peroxiredoxin Bcp</fullName>
    </alternativeName>
</protein>
<comment type="function">
    <text evidence="1">Thiol-specific peroxidase that catalyzes the reduction of hydrogen peroxide and organic hydroperoxides to water and alcohols, respectively. Plays a role in cell protection against oxidative stress by detoxifying peroxides and as sensor of hydrogen peroxide-mediated signaling events.</text>
</comment>
<evidence type="ECO:0000256" key="1">
    <source>
        <dbReference type="ARBA" id="ARBA00003330"/>
    </source>
</evidence>
<feature type="active site" description="Cysteine sulfenic acid (-SOH) intermediate; for peroxidase activity" evidence="13">
    <location>
        <position position="47"/>
    </location>
</feature>
<dbReference type="CDD" id="cd03017">
    <property type="entry name" value="PRX_BCP"/>
    <property type="match status" value="1"/>
</dbReference>
<evidence type="ECO:0000313" key="15">
    <source>
        <dbReference type="EMBL" id="TWF44256.1"/>
    </source>
</evidence>
<reference evidence="15 16" key="1">
    <citation type="submission" date="2019-06" db="EMBL/GenBank/DDBJ databases">
        <title>Sorghum-associated microbial communities from plants grown in Nebraska, USA.</title>
        <authorList>
            <person name="Schachtman D."/>
        </authorList>
    </citation>
    <scope>NUCLEOTIDE SEQUENCE [LARGE SCALE GENOMIC DNA]</scope>
    <source>
        <strain evidence="15 16">1209</strain>
    </source>
</reference>
<evidence type="ECO:0000256" key="7">
    <source>
        <dbReference type="ARBA" id="ARBA00023157"/>
    </source>
</evidence>